<protein>
    <submittedName>
        <fullName evidence="1">Uncharacterized protein</fullName>
    </submittedName>
</protein>
<name>X1IGC7_9ZZZZ</name>
<gene>
    <name evidence="1" type="ORF">S03H2_55582</name>
</gene>
<evidence type="ECO:0000313" key="1">
    <source>
        <dbReference type="EMBL" id="GAH81446.1"/>
    </source>
</evidence>
<proteinExistence type="predicted"/>
<organism evidence="1">
    <name type="scientific">marine sediment metagenome</name>
    <dbReference type="NCBI Taxonomy" id="412755"/>
    <lineage>
        <taxon>unclassified sequences</taxon>
        <taxon>metagenomes</taxon>
        <taxon>ecological metagenomes</taxon>
    </lineage>
</organism>
<dbReference type="EMBL" id="BARU01035515">
    <property type="protein sequence ID" value="GAH81446.1"/>
    <property type="molecule type" value="Genomic_DNA"/>
</dbReference>
<comment type="caution">
    <text evidence="1">The sequence shown here is derived from an EMBL/GenBank/DDBJ whole genome shotgun (WGS) entry which is preliminary data.</text>
</comment>
<reference evidence="1" key="1">
    <citation type="journal article" date="2014" name="Front. Microbiol.">
        <title>High frequency of phylogenetically diverse reductive dehalogenase-homologous genes in deep subseafloor sedimentary metagenomes.</title>
        <authorList>
            <person name="Kawai M."/>
            <person name="Futagami T."/>
            <person name="Toyoda A."/>
            <person name="Takaki Y."/>
            <person name="Nishi S."/>
            <person name="Hori S."/>
            <person name="Arai W."/>
            <person name="Tsubouchi T."/>
            <person name="Morono Y."/>
            <person name="Uchiyama I."/>
            <person name="Ito T."/>
            <person name="Fujiyama A."/>
            <person name="Inagaki F."/>
            <person name="Takami H."/>
        </authorList>
    </citation>
    <scope>NUCLEOTIDE SEQUENCE</scope>
    <source>
        <strain evidence="1">Expedition CK06-06</strain>
    </source>
</reference>
<dbReference type="AlphaFoldDB" id="X1IGC7"/>
<sequence length="125" mass="13738">MDDRVRKRLENDAGFPIKAFPDHGVCVRVSDARTDEPKNRLLAQRVPENNGVLVTGIPRVVKAVSTCLRSMTSGELFSPLGLAEARRALSAADAESLDQTYGFDYVLAEHECLRSAKTQHKTVAL</sequence>
<feature type="non-terminal residue" evidence="1">
    <location>
        <position position="125"/>
    </location>
</feature>
<accession>X1IGC7</accession>